<dbReference type="EMBL" id="CP014924">
    <property type="protein sequence ID" value="ANZ68001.1"/>
    <property type="molecule type" value="Genomic_DNA"/>
</dbReference>
<dbReference type="KEGG" id="lpd:AYR62_06295"/>
<dbReference type="OrthoDB" id="9803735at2"/>
<evidence type="ECO:0000256" key="3">
    <source>
        <dbReference type="ARBA" id="ARBA00023125"/>
    </source>
</evidence>
<name>A0A1B2J114_9LACO</name>
<dbReference type="InterPro" id="IPR005119">
    <property type="entry name" value="LysR_subst-bd"/>
</dbReference>
<dbReference type="GO" id="GO:0032993">
    <property type="term" value="C:protein-DNA complex"/>
    <property type="evidence" value="ECO:0007669"/>
    <property type="project" value="TreeGrafter"/>
</dbReference>
<evidence type="ECO:0000313" key="7">
    <source>
        <dbReference type="Proteomes" id="UP000093267"/>
    </source>
</evidence>
<evidence type="ECO:0000256" key="2">
    <source>
        <dbReference type="ARBA" id="ARBA00023015"/>
    </source>
</evidence>
<dbReference type="AlphaFoldDB" id="A0A1B2J114"/>
<keyword evidence="2" id="KW-0805">Transcription regulation</keyword>
<sequence length="329" mass="36131">MLDIWRLKILIQFDTLKTMKRVADVMAITQSAVSAQLKQLEKDTNTTLLEKVGRNVELTPTAKDLIAQVRPIIDELEAVEVSLTGADTNYEGIVRIGAFSSALQELVVPATAAVNHQFPAVDFRLAELEPPASLTALSAHQIDLAIVAYIGDMMPLPADLTAVELGTDALKVLVNTQNPLASQTAISISDLRDQDWAMEPDGAYLSDRVWRLCQEAGYQPHRIATFQDYAAIRSAVQYNVGIGVLPGITIPAQLTATRALPLTPGQHRHFYLVSRKAQAHLKTIEATQQQIIQTSAQVLTTSHTAPTINRTRQTTRIVHGAQHPNRKRD</sequence>
<proteinExistence type="inferred from homology"/>
<dbReference type="Gene3D" id="3.40.190.10">
    <property type="entry name" value="Periplasmic binding protein-like II"/>
    <property type="match status" value="2"/>
</dbReference>
<dbReference type="InterPro" id="IPR036388">
    <property type="entry name" value="WH-like_DNA-bd_sf"/>
</dbReference>
<dbReference type="Gene3D" id="1.10.10.10">
    <property type="entry name" value="Winged helix-like DNA-binding domain superfamily/Winged helix DNA-binding domain"/>
    <property type="match status" value="1"/>
</dbReference>
<evidence type="ECO:0000256" key="1">
    <source>
        <dbReference type="ARBA" id="ARBA00009437"/>
    </source>
</evidence>
<keyword evidence="4" id="KW-0804">Transcription</keyword>
<dbReference type="InterPro" id="IPR000847">
    <property type="entry name" value="LysR_HTH_N"/>
</dbReference>
<accession>A0A1B2J114</accession>
<dbReference type="PROSITE" id="PS50931">
    <property type="entry name" value="HTH_LYSR"/>
    <property type="match status" value="1"/>
</dbReference>
<dbReference type="GO" id="GO:0003700">
    <property type="term" value="F:DNA-binding transcription factor activity"/>
    <property type="evidence" value="ECO:0007669"/>
    <property type="project" value="InterPro"/>
</dbReference>
<dbReference type="Pfam" id="PF00126">
    <property type="entry name" value="HTH_1"/>
    <property type="match status" value="1"/>
</dbReference>
<comment type="similarity">
    <text evidence="1">Belongs to the LysR transcriptional regulatory family.</text>
</comment>
<evidence type="ECO:0000256" key="4">
    <source>
        <dbReference type="ARBA" id="ARBA00023163"/>
    </source>
</evidence>
<gene>
    <name evidence="6" type="ORF">AYR63_13200</name>
</gene>
<evidence type="ECO:0000313" key="6">
    <source>
        <dbReference type="EMBL" id="ANZ68001.1"/>
    </source>
</evidence>
<dbReference type="RefSeq" id="WP_054707220.1">
    <property type="nucleotide sequence ID" value="NZ_CP014912.1"/>
</dbReference>
<dbReference type="Pfam" id="PF03466">
    <property type="entry name" value="LysR_substrate"/>
    <property type="match status" value="1"/>
</dbReference>
<dbReference type="PANTHER" id="PTHR30346">
    <property type="entry name" value="TRANSCRIPTIONAL DUAL REGULATOR HCAR-RELATED"/>
    <property type="match status" value="1"/>
</dbReference>
<organism evidence="6 7">
    <name type="scientific">Secundilactobacillus paracollinoides</name>
    <dbReference type="NCBI Taxonomy" id="240427"/>
    <lineage>
        <taxon>Bacteria</taxon>
        <taxon>Bacillati</taxon>
        <taxon>Bacillota</taxon>
        <taxon>Bacilli</taxon>
        <taxon>Lactobacillales</taxon>
        <taxon>Lactobacillaceae</taxon>
        <taxon>Secundilactobacillus</taxon>
    </lineage>
</organism>
<dbReference type="SUPFAM" id="SSF53850">
    <property type="entry name" value="Periplasmic binding protein-like II"/>
    <property type="match status" value="1"/>
</dbReference>
<dbReference type="STRING" id="240427.AYR62_06295"/>
<dbReference type="GO" id="GO:0003677">
    <property type="term" value="F:DNA binding"/>
    <property type="evidence" value="ECO:0007669"/>
    <property type="project" value="UniProtKB-KW"/>
</dbReference>
<dbReference type="InterPro" id="IPR036390">
    <property type="entry name" value="WH_DNA-bd_sf"/>
</dbReference>
<feature type="domain" description="HTH lysR-type" evidence="5">
    <location>
        <begin position="2"/>
        <end position="59"/>
    </location>
</feature>
<protein>
    <recommendedName>
        <fullName evidence="5">HTH lysR-type domain-containing protein</fullName>
    </recommendedName>
</protein>
<keyword evidence="7" id="KW-1185">Reference proteome</keyword>
<evidence type="ECO:0000259" key="5">
    <source>
        <dbReference type="PROSITE" id="PS50931"/>
    </source>
</evidence>
<reference evidence="6 7" key="1">
    <citation type="submission" date="2016-03" db="EMBL/GenBank/DDBJ databases">
        <title>Pediococcus and Lactobacillus from brewery environment - whole genome sequencing and assembly.</title>
        <authorList>
            <person name="Behr J."/>
            <person name="Geissler A.J."/>
            <person name="Vogel R.F."/>
        </authorList>
    </citation>
    <scope>NUCLEOTIDE SEQUENCE [LARGE SCALE GENOMIC DNA]</scope>
    <source>
        <strain evidence="6 7">TMW 1.1995</strain>
    </source>
</reference>
<dbReference type="SUPFAM" id="SSF46785">
    <property type="entry name" value="Winged helix' DNA-binding domain"/>
    <property type="match status" value="1"/>
</dbReference>
<dbReference type="Proteomes" id="UP000093267">
    <property type="component" value="Chromosome"/>
</dbReference>
<keyword evidence="3" id="KW-0238">DNA-binding</keyword>
<dbReference type="PANTHER" id="PTHR30346:SF29">
    <property type="entry name" value="LYSR SUBSTRATE-BINDING"/>
    <property type="match status" value="1"/>
</dbReference>